<dbReference type="CDD" id="cd00609">
    <property type="entry name" value="AAT_like"/>
    <property type="match status" value="1"/>
</dbReference>
<evidence type="ECO:0000259" key="6">
    <source>
        <dbReference type="PROSITE" id="PS50949"/>
    </source>
</evidence>
<protein>
    <submittedName>
        <fullName evidence="7">PLP-dependent aminotransferase family protein</fullName>
    </submittedName>
</protein>
<dbReference type="PANTHER" id="PTHR46577">
    <property type="entry name" value="HTH-TYPE TRANSCRIPTIONAL REGULATORY PROTEIN GABR"/>
    <property type="match status" value="1"/>
</dbReference>
<dbReference type="InterPro" id="IPR004839">
    <property type="entry name" value="Aminotransferase_I/II_large"/>
</dbReference>
<name>A0A9E6TSN3_9PSED</name>
<keyword evidence="8" id="KW-1185">Reference proteome</keyword>
<dbReference type="SUPFAM" id="SSF53383">
    <property type="entry name" value="PLP-dependent transferases"/>
    <property type="match status" value="1"/>
</dbReference>
<dbReference type="SMART" id="SM00345">
    <property type="entry name" value="HTH_GNTR"/>
    <property type="match status" value="1"/>
</dbReference>
<dbReference type="GO" id="GO:0008483">
    <property type="term" value="F:transaminase activity"/>
    <property type="evidence" value="ECO:0007669"/>
    <property type="project" value="UniProtKB-KW"/>
</dbReference>
<dbReference type="Proteomes" id="UP000634530">
    <property type="component" value="Chromosome"/>
</dbReference>
<comment type="similarity">
    <text evidence="1">In the C-terminal section; belongs to the class-I pyridoxal-phosphate-dependent aminotransferase family.</text>
</comment>
<dbReference type="RefSeq" id="WP_186683799.1">
    <property type="nucleotide sequence ID" value="NZ_CP077093.1"/>
</dbReference>
<keyword evidence="7" id="KW-0808">Transferase</keyword>
<keyword evidence="7" id="KW-0032">Aminotransferase</keyword>
<dbReference type="InterPro" id="IPR051446">
    <property type="entry name" value="HTH_trans_reg/aminotransferase"/>
</dbReference>
<dbReference type="GO" id="GO:0003700">
    <property type="term" value="F:DNA-binding transcription factor activity"/>
    <property type="evidence" value="ECO:0007669"/>
    <property type="project" value="InterPro"/>
</dbReference>
<keyword evidence="5" id="KW-0804">Transcription</keyword>
<organism evidence="7 8">
    <name type="scientific">Pseudomonas vanderleydeniana</name>
    <dbReference type="NCBI Taxonomy" id="2745495"/>
    <lineage>
        <taxon>Bacteria</taxon>
        <taxon>Pseudomonadati</taxon>
        <taxon>Pseudomonadota</taxon>
        <taxon>Gammaproteobacteria</taxon>
        <taxon>Pseudomonadales</taxon>
        <taxon>Pseudomonadaceae</taxon>
        <taxon>Pseudomonas</taxon>
    </lineage>
</organism>
<dbReference type="GO" id="GO:0003677">
    <property type="term" value="F:DNA binding"/>
    <property type="evidence" value="ECO:0007669"/>
    <property type="project" value="UniProtKB-KW"/>
</dbReference>
<gene>
    <name evidence="7" type="ORF">HU752_002545</name>
</gene>
<dbReference type="PANTHER" id="PTHR46577:SF1">
    <property type="entry name" value="HTH-TYPE TRANSCRIPTIONAL REGULATORY PROTEIN GABR"/>
    <property type="match status" value="1"/>
</dbReference>
<keyword evidence="4" id="KW-0238">DNA-binding</keyword>
<dbReference type="Gene3D" id="3.40.640.10">
    <property type="entry name" value="Type I PLP-dependent aspartate aminotransferase-like (Major domain)"/>
    <property type="match status" value="1"/>
</dbReference>
<reference evidence="7 8" key="1">
    <citation type="journal article" date="2020" name="Microorganisms">
        <title>Reliable Identification of Environmental Pseudomonas Isolates Using the rpoD Gene.</title>
        <authorList>
            <consortium name="The Broad Institute Genome Sequencing Platform"/>
            <person name="Girard L."/>
            <person name="Lood C."/>
            <person name="Rokni-Zadeh H."/>
            <person name="van Noort V."/>
            <person name="Lavigne R."/>
            <person name="De Mot R."/>
        </authorList>
    </citation>
    <scope>NUCLEOTIDE SEQUENCE [LARGE SCALE GENOMIC DNA]</scope>
    <source>
        <strain evidence="7 8">RW8P3</strain>
    </source>
</reference>
<dbReference type="GO" id="GO:0030170">
    <property type="term" value="F:pyridoxal phosphate binding"/>
    <property type="evidence" value="ECO:0007669"/>
    <property type="project" value="InterPro"/>
</dbReference>
<dbReference type="Pfam" id="PF00392">
    <property type="entry name" value="GntR"/>
    <property type="match status" value="1"/>
</dbReference>
<evidence type="ECO:0000256" key="5">
    <source>
        <dbReference type="ARBA" id="ARBA00023163"/>
    </source>
</evidence>
<dbReference type="PROSITE" id="PS50949">
    <property type="entry name" value="HTH_GNTR"/>
    <property type="match status" value="1"/>
</dbReference>
<reference evidence="7 8" key="2">
    <citation type="journal article" date="2021" name="Microorganisms">
        <title>The Ever-Expanding Pseudomonas Genus: Description of 43 New Species and Partition of the Pseudomonas putida Group.</title>
        <authorList>
            <person name="Girard L."/>
            <person name="Lood C."/>
            <person name="Hofte M."/>
            <person name="Vandamme P."/>
            <person name="Rokni-Zadeh H."/>
            <person name="van Noort V."/>
            <person name="Lavigne R."/>
            <person name="De Mot R."/>
        </authorList>
    </citation>
    <scope>NUCLEOTIDE SEQUENCE [LARGE SCALE GENOMIC DNA]</scope>
    <source>
        <strain evidence="7 8">RW8P3</strain>
    </source>
</reference>
<evidence type="ECO:0000256" key="4">
    <source>
        <dbReference type="ARBA" id="ARBA00023125"/>
    </source>
</evidence>
<accession>A0A9E6TSN3</accession>
<dbReference type="InterPro" id="IPR015424">
    <property type="entry name" value="PyrdxlP-dep_Trfase"/>
</dbReference>
<dbReference type="SUPFAM" id="SSF46785">
    <property type="entry name" value="Winged helix' DNA-binding domain"/>
    <property type="match status" value="1"/>
</dbReference>
<dbReference type="InterPro" id="IPR000524">
    <property type="entry name" value="Tscrpt_reg_HTH_GntR"/>
</dbReference>
<dbReference type="Gene3D" id="1.10.10.10">
    <property type="entry name" value="Winged helix-like DNA-binding domain superfamily/Winged helix DNA-binding domain"/>
    <property type="match status" value="1"/>
</dbReference>
<evidence type="ECO:0000313" key="7">
    <source>
        <dbReference type="EMBL" id="QXI28859.1"/>
    </source>
</evidence>
<evidence type="ECO:0000313" key="8">
    <source>
        <dbReference type="Proteomes" id="UP000634530"/>
    </source>
</evidence>
<evidence type="ECO:0000256" key="1">
    <source>
        <dbReference type="ARBA" id="ARBA00005384"/>
    </source>
</evidence>
<feature type="domain" description="HTH gntR-type" evidence="6">
    <location>
        <begin position="13"/>
        <end position="81"/>
    </location>
</feature>
<evidence type="ECO:0000256" key="3">
    <source>
        <dbReference type="ARBA" id="ARBA00023015"/>
    </source>
</evidence>
<dbReference type="Pfam" id="PF00155">
    <property type="entry name" value="Aminotran_1_2"/>
    <property type="match status" value="1"/>
</dbReference>
<dbReference type="EMBL" id="CP077093">
    <property type="protein sequence ID" value="QXI28859.1"/>
    <property type="molecule type" value="Genomic_DNA"/>
</dbReference>
<dbReference type="KEGG" id="pvw:HU752_002545"/>
<dbReference type="CDD" id="cd07377">
    <property type="entry name" value="WHTH_GntR"/>
    <property type="match status" value="1"/>
</dbReference>
<dbReference type="InterPro" id="IPR036388">
    <property type="entry name" value="WH-like_DNA-bd_sf"/>
</dbReference>
<keyword evidence="3" id="KW-0805">Transcription regulation</keyword>
<evidence type="ECO:0000256" key="2">
    <source>
        <dbReference type="ARBA" id="ARBA00022898"/>
    </source>
</evidence>
<dbReference type="InterPro" id="IPR015421">
    <property type="entry name" value="PyrdxlP-dep_Trfase_major"/>
</dbReference>
<sequence>MPPASAAVAEPGVPKYLVVYRRIRGAIADGQLRPGDRVPSVRALAAELNLARGTVEAAYALLVSEGYLTARGQAGTIIALDLPSAPGKPAANSTSTEQEQPLPLQLGMPALDAFPRKLWARLITQRARQTDSASLGFSDPRGYAPLRAAIAQYLGLYRGVQCTPDQVFICSGYNAVLERVCESLEMAGQDCWFEDPGYLHARQILLNRGVKLIPVAVDSDGLQVQQGIRQAPAARLAIVSPAHQSPLGVALSPARRQALLDWAREHSSWVLEDDYDSEFRYRGRPLPALKSQDQHDRVLYAGTFSKMLFPGLRLAYLVVPRAQVERFEQLARLLRNRCPELLQATVSDFLNQGHFTRHLKKMRQLYSVRRALLVKALEDVCGGRLKVDPQAGGINLLVRLLVDVPDTQVARRARAAGLAIEALSHWQLTAGKEGGLLMGFTNVASAEQAREVAARLLAVILEARPDGG</sequence>
<dbReference type="InterPro" id="IPR036390">
    <property type="entry name" value="WH_DNA-bd_sf"/>
</dbReference>
<keyword evidence="2" id="KW-0663">Pyridoxal phosphate</keyword>
<proteinExistence type="inferred from homology"/>
<dbReference type="AlphaFoldDB" id="A0A9E6TSN3"/>